<sequence>MGLSQSPSDVSSSFEPPAEFPPIEHEFEDPLAQVAKETKQQQPFTTYVDVRNSLEHLREALDQNEICDQYLVFTSVPPVQHFRLSDDRSRTSKSCRFSYNAKTQVLVAKITPNLVHFAIGLFDDLIFRRRLAIDILDDVCSFGSATVTIGDWKKEADRCWAPDFRNFRLSFVLEVGFSESARRLALDAHDWLEAHDSSVRLVVTISIRRQIPEIVLQRWEVVTQGRVLARSSPCSARCTAFFNLSRQNDVTIVTGKSCTDDTITAISQLGLSFEKIIGRPPHQPLENDLTITEGELQKFAERIWKAQGFL</sequence>
<accession>A0A9W4NYR1</accession>
<gene>
    <name evidence="2" type="ORF">PSALAMII_LOCUS10429</name>
</gene>
<name>A0A9W4NYR1_9EURO</name>
<reference evidence="2" key="1">
    <citation type="submission" date="2021-07" db="EMBL/GenBank/DDBJ databases">
        <authorList>
            <person name="Branca A.L. A."/>
        </authorList>
    </citation>
    <scope>NUCLEOTIDE SEQUENCE</scope>
</reference>
<evidence type="ECO:0000313" key="3">
    <source>
        <dbReference type="Proteomes" id="UP001152592"/>
    </source>
</evidence>
<dbReference type="OrthoDB" id="76388at2759"/>
<dbReference type="EMBL" id="CAJVPD010000293">
    <property type="protein sequence ID" value="CAG8427207.1"/>
    <property type="molecule type" value="Genomic_DNA"/>
</dbReference>
<organism evidence="2 3">
    <name type="scientific">Penicillium salamii</name>
    <dbReference type="NCBI Taxonomy" id="1612424"/>
    <lineage>
        <taxon>Eukaryota</taxon>
        <taxon>Fungi</taxon>
        <taxon>Dikarya</taxon>
        <taxon>Ascomycota</taxon>
        <taxon>Pezizomycotina</taxon>
        <taxon>Eurotiomycetes</taxon>
        <taxon>Eurotiomycetidae</taxon>
        <taxon>Eurotiales</taxon>
        <taxon>Aspergillaceae</taxon>
        <taxon>Penicillium</taxon>
    </lineage>
</organism>
<protein>
    <submittedName>
        <fullName evidence="2">Uncharacterized protein</fullName>
    </submittedName>
</protein>
<evidence type="ECO:0000313" key="2">
    <source>
        <dbReference type="EMBL" id="CAG8427207.1"/>
    </source>
</evidence>
<dbReference type="Proteomes" id="UP001152592">
    <property type="component" value="Unassembled WGS sequence"/>
</dbReference>
<feature type="region of interest" description="Disordered" evidence="1">
    <location>
        <begin position="1"/>
        <end position="26"/>
    </location>
</feature>
<dbReference type="AlphaFoldDB" id="A0A9W4NYR1"/>
<evidence type="ECO:0000256" key="1">
    <source>
        <dbReference type="SAM" id="MobiDB-lite"/>
    </source>
</evidence>
<feature type="compositionally biased region" description="Polar residues" evidence="1">
    <location>
        <begin position="1"/>
        <end position="10"/>
    </location>
</feature>
<comment type="caution">
    <text evidence="2">The sequence shown here is derived from an EMBL/GenBank/DDBJ whole genome shotgun (WGS) entry which is preliminary data.</text>
</comment>
<proteinExistence type="predicted"/>